<protein>
    <submittedName>
        <fullName evidence="1">Uncharacterized protein</fullName>
    </submittedName>
</protein>
<dbReference type="EMBL" id="CP001029">
    <property type="protein sequence ID" value="ACB78322.1"/>
    <property type="molecule type" value="Genomic_DNA"/>
</dbReference>
<reference evidence="1" key="1">
    <citation type="submission" date="2008-04" db="EMBL/GenBank/DDBJ databases">
        <title>Complete sequence of chromosome of Methylobacterium populi BJ001.</title>
        <authorList>
            <consortium name="US DOE Joint Genome Institute"/>
            <person name="Copeland A."/>
            <person name="Lucas S."/>
            <person name="Lapidus A."/>
            <person name="Glavina del Rio T."/>
            <person name="Dalin E."/>
            <person name="Tice H."/>
            <person name="Bruce D."/>
            <person name="Goodwin L."/>
            <person name="Pitluck S."/>
            <person name="Chertkov O."/>
            <person name="Brettin T."/>
            <person name="Detter J.C."/>
            <person name="Han C."/>
            <person name="Kuske C.R."/>
            <person name="Schmutz J."/>
            <person name="Larimer F."/>
            <person name="Land M."/>
            <person name="Hauser L."/>
            <person name="Kyrpides N."/>
            <person name="Mikhailova N."/>
            <person name="Marx C."/>
            <person name="Richardson P."/>
        </authorList>
    </citation>
    <scope>NUCLEOTIDE SEQUENCE [LARGE SCALE GENOMIC DNA]</scope>
    <source>
        <strain evidence="1">BJ001</strain>
    </source>
</reference>
<gene>
    <name evidence="1" type="ordered locus">Mpop_0130</name>
</gene>
<dbReference type="Proteomes" id="UP000007136">
    <property type="component" value="Chromosome"/>
</dbReference>
<dbReference type="RefSeq" id="WP_012452087.1">
    <property type="nucleotide sequence ID" value="NC_010725.1"/>
</dbReference>
<evidence type="ECO:0000313" key="1">
    <source>
        <dbReference type="EMBL" id="ACB78322.1"/>
    </source>
</evidence>
<dbReference type="HOGENOM" id="CLU_1072862_0_0_5"/>
<dbReference type="eggNOG" id="ENOG502ZSVC">
    <property type="taxonomic scope" value="Bacteria"/>
</dbReference>
<accession>B1ZFY9</accession>
<dbReference type="STRING" id="441620.Mpop_0130"/>
<evidence type="ECO:0000313" key="2">
    <source>
        <dbReference type="Proteomes" id="UP000007136"/>
    </source>
</evidence>
<sequence length="259" mass="28531">MDESRISLTIVPSGGDEGSVLVSDFLKQVDALKKLVGYASRTNTVEARIVGLSMNSPASVEIEAFNASNNAAVPVGAFFHDVYNVVEKAATPINLEREVFDTIKDFASVVGKGVNSTIIVAAGNEIKFDIIAKDRIDGIFGQDYSRHGTADGMLEAVNIHGKINNCALYPLVGPKRISCRFEEHLFKKIKPALGKYVMIEGILKYRWREKFPHAADIHKIDVLPSWDEQPSFEDILGMASNATHGEASEEFVKARRYGW</sequence>
<dbReference type="OrthoDB" id="8481931at2"/>
<dbReference type="AlphaFoldDB" id="B1ZFY9"/>
<organism evidence="1 2">
    <name type="scientific">Methylorubrum populi (strain ATCC BAA-705 / NCIMB 13946 / BJ001)</name>
    <name type="common">Methylobacterium populi</name>
    <dbReference type="NCBI Taxonomy" id="441620"/>
    <lineage>
        <taxon>Bacteria</taxon>
        <taxon>Pseudomonadati</taxon>
        <taxon>Pseudomonadota</taxon>
        <taxon>Alphaproteobacteria</taxon>
        <taxon>Hyphomicrobiales</taxon>
        <taxon>Methylobacteriaceae</taxon>
        <taxon>Methylorubrum</taxon>
    </lineage>
</organism>
<dbReference type="KEGG" id="mpo:Mpop_0130"/>
<name>B1ZFY9_METPB</name>
<proteinExistence type="predicted"/>